<organism evidence="1 2">
    <name type="scientific">Stygiolobus caldivivus</name>
    <dbReference type="NCBI Taxonomy" id="2824673"/>
    <lineage>
        <taxon>Archaea</taxon>
        <taxon>Thermoproteota</taxon>
        <taxon>Thermoprotei</taxon>
        <taxon>Sulfolobales</taxon>
        <taxon>Sulfolobaceae</taxon>
        <taxon>Stygiolobus</taxon>
    </lineage>
</organism>
<reference evidence="1 2" key="1">
    <citation type="submission" date="2021-04" db="EMBL/GenBank/DDBJ databases">
        <title>Complete genome sequence of Stygiolobus sp. KN-1.</title>
        <authorList>
            <person name="Nakamura K."/>
            <person name="Sakai H."/>
            <person name="Kurosawa N."/>
        </authorList>
    </citation>
    <scope>NUCLEOTIDE SEQUENCE [LARGE SCALE GENOMIC DNA]</scope>
    <source>
        <strain evidence="1 2">KN-1</strain>
    </source>
</reference>
<gene>
    <name evidence="1" type="ORF">KN1_13960</name>
</gene>
<dbReference type="Proteomes" id="UP000825123">
    <property type="component" value="Chromosome"/>
</dbReference>
<sequence length="140" mass="16290">MVYINFVLLNEEEKKVKSVLEKLKEIGVKANVSSIKFHTRRKRPTRFYVTVNKSNVLVFSTYEFVVYSDMERYASFLSSSVKVNGRTIGFTEIKIRDGTKEESHQINAYSRIVPAPTFEPFDSRDIVRIRVVMSSPFRKP</sequence>
<protein>
    <submittedName>
        <fullName evidence="1">Uncharacterized protein</fullName>
    </submittedName>
</protein>
<evidence type="ECO:0000313" key="1">
    <source>
        <dbReference type="EMBL" id="BCU70099.1"/>
    </source>
</evidence>
<dbReference type="AlphaFoldDB" id="A0A8D5U697"/>
<dbReference type="EMBL" id="AP024597">
    <property type="protein sequence ID" value="BCU70099.1"/>
    <property type="molecule type" value="Genomic_DNA"/>
</dbReference>
<name>A0A8D5U697_9CREN</name>
<proteinExistence type="predicted"/>
<keyword evidence="2" id="KW-1185">Reference proteome</keyword>
<dbReference type="KEGG" id="csty:KN1_13960"/>
<evidence type="ECO:0000313" key="2">
    <source>
        <dbReference type="Proteomes" id="UP000825123"/>
    </source>
</evidence>
<accession>A0A8D5U697</accession>